<evidence type="ECO:0000313" key="1">
    <source>
        <dbReference type="EMBL" id="MBW0577184.1"/>
    </source>
</evidence>
<reference evidence="1" key="1">
    <citation type="submission" date="2021-03" db="EMBL/GenBank/DDBJ databases">
        <title>Draft genome sequence of rust myrtle Austropuccinia psidii MF-1, a brazilian biotype.</title>
        <authorList>
            <person name="Quecine M.C."/>
            <person name="Pachon D.M.R."/>
            <person name="Bonatelli M.L."/>
            <person name="Correr F.H."/>
            <person name="Franceschini L.M."/>
            <person name="Leite T.F."/>
            <person name="Margarido G.R.A."/>
            <person name="Almeida C.A."/>
            <person name="Ferrarezi J.A."/>
            <person name="Labate C.A."/>
        </authorList>
    </citation>
    <scope>NUCLEOTIDE SEQUENCE</scope>
    <source>
        <strain evidence="1">MF-1</strain>
    </source>
</reference>
<dbReference type="EMBL" id="AVOT02100087">
    <property type="protein sequence ID" value="MBW0577184.1"/>
    <property type="molecule type" value="Genomic_DNA"/>
</dbReference>
<accession>A0A9Q3K9Q2</accession>
<dbReference type="AlphaFoldDB" id="A0A9Q3K9Q2"/>
<dbReference type="Proteomes" id="UP000765509">
    <property type="component" value="Unassembled WGS sequence"/>
</dbReference>
<evidence type="ECO:0000313" key="2">
    <source>
        <dbReference type="Proteomes" id="UP000765509"/>
    </source>
</evidence>
<gene>
    <name evidence="1" type="ORF">O181_116899</name>
</gene>
<name>A0A9Q3K9Q2_9BASI</name>
<proteinExistence type="predicted"/>
<comment type="caution">
    <text evidence="1">The sequence shown here is derived from an EMBL/GenBank/DDBJ whole genome shotgun (WGS) entry which is preliminary data.</text>
</comment>
<sequence length="639" mass="73578">MEASTIEVEPVQKKGLKPKQLVKSVSNKYGKNGTYWKKKKDAISNEEYCNDSKMKGSSKIKRYFSKIISKIKNNHKSEVQWDFQCPGAQPTILEEINPTKIENSITELEVEPTNQKLETNLSEEGSIQSQEPLGLDQEIKKLNFMELEIESSTGSIGSDNSQNNSFANLSLNCGLNSPIYVRVGWEEYPVMAIMNPSLEENILPLKIGLCIGMKPKKKNKTKNKILMKKVQIVMPTDETIYLPFTVEGSSNHLILGKKFYIEIEEEGFSHSKEEEEVEESLSTFTVNTFHSKGIYVTEHTHAVNEDFLEENQEFFNIKKSKVFNLFDRDKKEIQETLASESDLFIEGIPDLFYGLCNQGNSLNNTHTFAKPEEEIQALLEEIFKGNPWDNELLSQPQSSITQQEVPPVFIQKFKQNSNINPQDSHFQVKIHEPSNYEVKFSKEMNKKPFKGILKKEYDENQPFTPSKQTDQDQLTSEEKEILKLYDAFFNMGNQQFETTNLAQRLELNNSQLPQENIIHSGQMSGILHDNTSNQLIHISRERKVTRNTKIRKFSISNQNNEHTTRNKIEVNLKLTYNYPQEKISLPLRVLKHKIKNQLFNFLIINLKVKFLLNLKDIRQKGDQSLNPKGGLCINPIILL</sequence>
<organism evidence="1 2">
    <name type="scientific">Austropuccinia psidii MF-1</name>
    <dbReference type="NCBI Taxonomy" id="1389203"/>
    <lineage>
        <taxon>Eukaryota</taxon>
        <taxon>Fungi</taxon>
        <taxon>Dikarya</taxon>
        <taxon>Basidiomycota</taxon>
        <taxon>Pucciniomycotina</taxon>
        <taxon>Pucciniomycetes</taxon>
        <taxon>Pucciniales</taxon>
        <taxon>Sphaerophragmiaceae</taxon>
        <taxon>Austropuccinia</taxon>
    </lineage>
</organism>
<keyword evidence="2" id="KW-1185">Reference proteome</keyword>
<protein>
    <submittedName>
        <fullName evidence="1">Uncharacterized protein</fullName>
    </submittedName>
</protein>